<protein>
    <submittedName>
        <fullName evidence="2">Uncharacterized protein</fullName>
    </submittedName>
</protein>
<dbReference type="EMBL" id="JAFIQS010000007">
    <property type="protein sequence ID" value="KAG5166941.1"/>
    <property type="molecule type" value="Genomic_DNA"/>
</dbReference>
<dbReference type="AlphaFoldDB" id="A0A8H8CIQ0"/>
<feature type="compositionally biased region" description="Basic and acidic residues" evidence="1">
    <location>
        <begin position="29"/>
        <end position="39"/>
    </location>
</feature>
<feature type="compositionally biased region" description="Basic and acidic residues" evidence="1">
    <location>
        <begin position="48"/>
        <end position="73"/>
    </location>
</feature>
<sequence length="149" mass="17790">MDLKRQKRHKVTHSSTRSIPVEQIPTMESKPHDARREPIRFSQNQDMEESRVQCHESGHRWVDVRKTRPAGREKRTRAQSPTEQIQDRLPKRRKSLEIWLENNSLRGWERMRSKPSRDAPTRRKPIQGHRSDNDEKFRLPQEISSNSPI</sequence>
<reference evidence="2" key="1">
    <citation type="submission" date="2021-02" db="EMBL/GenBank/DDBJ databases">
        <title>Psilocybe cubensis genome.</title>
        <authorList>
            <person name="Mckernan K.J."/>
            <person name="Crawford S."/>
            <person name="Trippe A."/>
            <person name="Kane L.T."/>
            <person name="Mclaughlin S."/>
        </authorList>
    </citation>
    <scope>NUCLEOTIDE SEQUENCE [LARGE SCALE GENOMIC DNA]</scope>
    <source>
        <strain evidence="2">MGC-MH-2018</strain>
    </source>
</reference>
<evidence type="ECO:0000313" key="2">
    <source>
        <dbReference type="EMBL" id="KAG5166941.1"/>
    </source>
</evidence>
<gene>
    <name evidence="2" type="ORF">JR316_007278</name>
</gene>
<organism evidence="2">
    <name type="scientific">Psilocybe cubensis</name>
    <name type="common">Psychedelic mushroom</name>
    <name type="synonym">Stropharia cubensis</name>
    <dbReference type="NCBI Taxonomy" id="181762"/>
    <lineage>
        <taxon>Eukaryota</taxon>
        <taxon>Fungi</taxon>
        <taxon>Dikarya</taxon>
        <taxon>Basidiomycota</taxon>
        <taxon>Agaricomycotina</taxon>
        <taxon>Agaricomycetes</taxon>
        <taxon>Agaricomycetidae</taxon>
        <taxon>Agaricales</taxon>
        <taxon>Agaricineae</taxon>
        <taxon>Strophariaceae</taxon>
        <taxon>Psilocybe</taxon>
    </lineage>
</organism>
<name>A0A8H8CIQ0_PSICU</name>
<accession>A0A8H8CIQ0</accession>
<proteinExistence type="predicted"/>
<feature type="compositionally biased region" description="Basic residues" evidence="1">
    <location>
        <begin position="1"/>
        <end position="12"/>
    </location>
</feature>
<evidence type="ECO:0000256" key="1">
    <source>
        <dbReference type="SAM" id="MobiDB-lite"/>
    </source>
</evidence>
<comment type="caution">
    <text evidence="2">The sequence shown here is derived from an EMBL/GenBank/DDBJ whole genome shotgun (WGS) entry which is preliminary data.</text>
</comment>
<feature type="compositionally biased region" description="Basic and acidic residues" evidence="1">
    <location>
        <begin position="129"/>
        <end position="139"/>
    </location>
</feature>
<feature type="compositionally biased region" description="Basic and acidic residues" evidence="1">
    <location>
        <begin position="107"/>
        <end position="121"/>
    </location>
</feature>
<feature type="region of interest" description="Disordered" evidence="1">
    <location>
        <begin position="1"/>
        <end position="149"/>
    </location>
</feature>